<dbReference type="Proteomes" id="UP000705379">
    <property type="component" value="Unassembled WGS sequence"/>
</dbReference>
<name>A0A944CGB2_9HYPH</name>
<dbReference type="RefSeq" id="WP_213217263.1">
    <property type="nucleotide sequence ID" value="NZ_QTKU01000004.1"/>
</dbReference>
<dbReference type="SUPFAM" id="SSF55811">
    <property type="entry name" value="Nudix"/>
    <property type="match status" value="1"/>
</dbReference>
<dbReference type="AlphaFoldDB" id="A0A944CGB2"/>
<sequence>MELLILCAGAGVKDWGGAKSDRPLRTKGTRQAQKIGAWLGKERMRPDLVLVSDNLRARVSAEKALKAAGWTAGNIQRSEALSGGRLPDLMESVTALSVAPSSAVRQMTLELGCILEAAPGVLFRLRRGPQELSLISRIDPRDLPDLFPYPAPDGPACRERPAYYYSQSAVIPYRRTAAGLEILVVGSSSGRHLVVPKGIVEPGLSPAASARVEAREEAGVEGRFGKTQLGTYSYEKWGATCQVIVFGMEVTRVLPDTEWEEGHRTRKWVSPSVAALRLNQPALGAMIAKIEA</sequence>
<dbReference type="GO" id="GO:0005737">
    <property type="term" value="C:cytoplasm"/>
    <property type="evidence" value="ECO:0007669"/>
    <property type="project" value="TreeGrafter"/>
</dbReference>
<dbReference type="PANTHER" id="PTHR12629:SF0">
    <property type="entry name" value="DIPHOSPHOINOSITOL-POLYPHOSPHATE DIPHOSPHATASE"/>
    <property type="match status" value="1"/>
</dbReference>
<gene>
    <name evidence="6" type="ORF">DYI23_17105</name>
</gene>
<organism evidence="6 7">
    <name type="scientific">Roseibium polysiphoniae</name>
    <dbReference type="NCBI Taxonomy" id="2571221"/>
    <lineage>
        <taxon>Bacteria</taxon>
        <taxon>Pseudomonadati</taxon>
        <taxon>Pseudomonadota</taxon>
        <taxon>Alphaproteobacteria</taxon>
        <taxon>Hyphomicrobiales</taxon>
        <taxon>Stappiaceae</taxon>
        <taxon>Roseibium</taxon>
    </lineage>
</organism>
<comment type="cofactor">
    <cofactor evidence="1">
        <name>Mg(2+)</name>
        <dbReference type="ChEBI" id="CHEBI:18420"/>
    </cofactor>
</comment>
<evidence type="ECO:0000313" key="6">
    <source>
        <dbReference type="EMBL" id="MBS8261950.1"/>
    </source>
</evidence>
<dbReference type="InterPro" id="IPR015797">
    <property type="entry name" value="NUDIX_hydrolase-like_dom_sf"/>
</dbReference>
<dbReference type="Pfam" id="PF00300">
    <property type="entry name" value="His_Phos_1"/>
    <property type="match status" value="1"/>
</dbReference>
<dbReference type="Gene3D" id="3.40.50.1240">
    <property type="entry name" value="Phosphoglycerate mutase-like"/>
    <property type="match status" value="1"/>
</dbReference>
<dbReference type="PANTHER" id="PTHR12629">
    <property type="entry name" value="DIPHOSPHOINOSITOL POLYPHOSPHATE PHOSPHOHYDROLASE"/>
    <property type="match status" value="1"/>
</dbReference>
<evidence type="ECO:0000256" key="4">
    <source>
        <dbReference type="ARBA" id="ARBA00022842"/>
    </source>
</evidence>
<reference evidence="6" key="1">
    <citation type="submission" date="2018-08" db="EMBL/GenBank/DDBJ databases">
        <authorList>
            <person name="Jin W."/>
            <person name="Wang H."/>
            <person name="Yang Y."/>
            <person name="Li M."/>
            <person name="Liu J."/>
        </authorList>
    </citation>
    <scope>NUCLEOTIDE SEQUENCE</scope>
    <source>
        <strain evidence="6">AESS21</strain>
    </source>
</reference>
<keyword evidence="2" id="KW-0479">Metal-binding</keyword>
<dbReference type="InterPro" id="IPR029033">
    <property type="entry name" value="His_PPase_superfam"/>
</dbReference>
<comment type="caution">
    <text evidence="6">The sequence shown here is derived from an EMBL/GenBank/DDBJ whole genome shotgun (WGS) entry which is preliminary data.</text>
</comment>
<dbReference type="CDD" id="cd04666">
    <property type="entry name" value="NUDIX_DIPP2_like_Nudt4"/>
    <property type="match status" value="1"/>
</dbReference>
<reference evidence="6" key="2">
    <citation type="journal article" date="2021" name="Microorganisms">
        <title>Bacterial Dimethylsulfoniopropionate Biosynthesis in the East China Sea.</title>
        <authorList>
            <person name="Liu J."/>
            <person name="Zhang Y."/>
            <person name="Liu J."/>
            <person name="Zhong H."/>
            <person name="Williams B.T."/>
            <person name="Zheng Y."/>
            <person name="Curson A.R.J."/>
            <person name="Sun C."/>
            <person name="Sun H."/>
            <person name="Song D."/>
            <person name="Wagner Mackenzie B."/>
            <person name="Bermejo Martinez A."/>
            <person name="Todd J.D."/>
            <person name="Zhang X.H."/>
        </authorList>
    </citation>
    <scope>NUCLEOTIDE SEQUENCE</scope>
    <source>
        <strain evidence="6">AESS21</strain>
    </source>
</reference>
<dbReference type="GO" id="GO:0046872">
    <property type="term" value="F:metal ion binding"/>
    <property type="evidence" value="ECO:0007669"/>
    <property type="project" value="UniProtKB-KW"/>
</dbReference>
<protein>
    <submittedName>
        <fullName evidence="6">NUDIX domain-containing protein</fullName>
    </submittedName>
</protein>
<evidence type="ECO:0000256" key="3">
    <source>
        <dbReference type="ARBA" id="ARBA00022801"/>
    </source>
</evidence>
<evidence type="ECO:0000259" key="5">
    <source>
        <dbReference type="PROSITE" id="PS51462"/>
    </source>
</evidence>
<feature type="domain" description="Nudix hydrolase" evidence="5">
    <location>
        <begin position="163"/>
        <end position="291"/>
    </location>
</feature>
<dbReference type="InterPro" id="IPR013078">
    <property type="entry name" value="His_Pase_superF_clade-1"/>
</dbReference>
<keyword evidence="4" id="KW-0460">Magnesium</keyword>
<dbReference type="Pfam" id="PF00293">
    <property type="entry name" value="NUDIX"/>
    <property type="match status" value="1"/>
</dbReference>
<evidence type="ECO:0000256" key="1">
    <source>
        <dbReference type="ARBA" id="ARBA00001946"/>
    </source>
</evidence>
<keyword evidence="3" id="KW-0378">Hydrolase</keyword>
<dbReference type="PROSITE" id="PS51462">
    <property type="entry name" value="NUDIX"/>
    <property type="match status" value="1"/>
</dbReference>
<dbReference type="InterPro" id="IPR000086">
    <property type="entry name" value="NUDIX_hydrolase_dom"/>
</dbReference>
<dbReference type="InterPro" id="IPR047198">
    <property type="entry name" value="DDP-like_NUDIX"/>
</dbReference>
<dbReference type="EMBL" id="QTKU01000004">
    <property type="protein sequence ID" value="MBS8261950.1"/>
    <property type="molecule type" value="Genomic_DNA"/>
</dbReference>
<evidence type="ECO:0000313" key="7">
    <source>
        <dbReference type="Proteomes" id="UP000705379"/>
    </source>
</evidence>
<evidence type="ECO:0000256" key="2">
    <source>
        <dbReference type="ARBA" id="ARBA00022723"/>
    </source>
</evidence>
<dbReference type="SUPFAM" id="SSF53254">
    <property type="entry name" value="Phosphoglycerate mutase-like"/>
    <property type="match status" value="1"/>
</dbReference>
<proteinExistence type="predicted"/>
<dbReference type="GO" id="GO:0016462">
    <property type="term" value="F:pyrophosphatase activity"/>
    <property type="evidence" value="ECO:0007669"/>
    <property type="project" value="InterPro"/>
</dbReference>
<dbReference type="Gene3D" id="3.90.79.10">
    <property type="entry name" value="Nucleoside Triphosphate Pyrophosphohydrolase"/>
    <property type="match status" value="1"/>
</dbReference>
<accession>A0A944CGB2</accession>